<dbReference type="PANTHER" id="PTHR18952">
    <property type="entry name" value="CARBONIC ANHYDRASE"/>
    <property type="match status" value="1"/>
</dbReference>
<evidence type="ECO:0000256" key="1">
    <source>
        <dbReference type="PROSITE-ProRule" id="PRU00023"/>
    </source>
</evidence>
<dbReference type="GO" id="GO:0004089">
    <property type="term" value="F:carbonate dehydratase activity"/>
    <property type="evidence" value="ECO:0007669"/>
    <property type="project" value="InterPro"/>
</dbReference>
<dbReference type="GO" id="GO:0008270">
    <property type="term" value="F:zinc ion binding"/>
    <property type="evidence" value="ECO:0007669"/>
    <property type="project" value="InterPro"/>
</dbReference>
<dbReference type="PROSITE" id="PS50088">
    <property type="entry name" value="ANK_REPEAT"/>
    <property type="match status" value="1"/>
</dbReference>
<dbReference type="InterPro" id="IPR036770">
    <property type="entry name" value="Ankyrin_rpt-contain_sf"/>
</dbReference>
<comment type="caution">
    <text evidence="4">The sequence shown here is derived from an EMBL/GenBank/DDBJ whole genome shotgun (WGS) entry which is preliminary data.</text>
</comment>
<dbReference type="Gene3D" id="1.25.40.20">
    <property type="entry name" value="Ankyrin repeat-containing domain"/>
    <property type="match status" value="1"/>
</dbReference>
<dbReference type="EMBL" id="NAJN01002706">
    <property type="protein sequence ID" value="TKA49915.1"/>
    <property type="molecule type" value="Genomic_DNA"/>
</dbReference>
<dbReference type="InterPro" id="IPR041891">
    <property type="entry name" value="Alpha_CA_prokaryot-like"/>
</dbReference>
<feature type="non-terminal residue" evidence="4">
    <location>
        <position position="1"/>
    </location>
</feature>
<dbReference type="SUPFAM" id="SSF48403">
    <property type="entry name" value="Ankyrin repeat"/>
    <property type="match status" value="1"/>
</dbReference>
<dbReference type="AlphaFoldDB" id="A0A4U0VMZ8"/>
<dbReference type="PROSITE" id="PS51144">
    <property type="entry name" value="ALPHA_CA_2"/>
    <property type="match status" value="1"/>
</dbReference>
<dbReference type="PANTHER" id="PTHR18952:SF274">
    <property type="entry name" value="ALPHA-CARBONIC ANHYDRASE DOMAIN-CONTAINING PROTEIN"/>
    <property type="match status" value="1"/>
</dbReference>
<dbReference type="CDD" id="cd03124">
    <property type="entry name" value="alpha_CA_prokaryotic_like"/>
    <property type="match status" value="1"/>
</dbReference>
<dbReference type="SUPFAM" id="SSF51069">
    <property type="entry name" value="Carbonic anhydrase"/>
    <property type="match status" value="1"/>
</dbReference>
<evidence type="ECO:0000256" key="2">
    <source>
        <dbReference type="SAM" id="MobiDB-lite"/>
    </source>
</evidence>
<feature type="region of interest" description="Disordered" evidence="2">
    <location>
        <begin position="180"/>
        <end position="212"/>
    </location>
</feature>
<name>A0A4U0VMZ8_9PEZI</name>
<evidence type="ECO:0000259" key="3">
    <source>
        <dbReference type="PROSITE" id="PS51144"/>
    </source>
</evidence>
<dbReference type="Pfam" id="PF00023">
    <property type="entry name" value="Ank"/>
    <property type="match status" value="1"/>
</dbReference>
<evidence type="ECO:0000313" key="4">
    <source>
        <dbReference type="EMBL" id="TKA49915.1"/>
    </source>
</evidence>
<evidence type="ECO:0000313" key="5">
    <source>
        <dbReference type="Proteomes" id="UP000308768"/>
    </source>
</evidence>
<dbReference type="InterPro" id="IPR001148">
    <property type="entry name" value="CA_dom"/>
</dbReference>
<dbReference type="OrthoDB" id="429145at2759"/>
<keyword evidence="5" id="KW-1185">Reference proteome</keyword>
<keyword evidence="1" id="KW-0040">ANK repeat</keyword>
<gene>
    <name evidence="4" type="ORF">B0A49_12978</name>
</gene>
<dbReference type="Proteomes" id="UP000308768">
    <property type="component" value="Unassembled WGS sequence"/>
</dbReference>
<dbReference type="Gene3D" id="3.10.200.10">
    <property type="entry name" value="Alpha carbonic anhydrase"/>
    <property type="match status" value="1"/>
</dbReference>
<feature type="repeat" description="ANK" evidence="1">
    <location>
        <begin position="1"/>
        <end position="26"/>
    </location>
</feature>
<proteinExistence type="predicted"/>
<dbReference type="InterPro" id="IPR023561">
    <property type="entry name" value="Carbonic_anhydrase_a-class"/>
</dbReference>
<dbReference type="Pfam" id="PF00194">
    <property type="entry name" value="Carb_anhydrase"/>
    <property type="match status" value="1"/>
</dbReference>
<accession>A0A4U0VMZ8</accession>
<dbReference type="InterPro" id="IPR036398">
    <property type="entry name" value="CA_dom_sf"/>
</dbReference>
<feature type="domain" description="Alpha-carbonic anhydrase" evidence="3">
    <location>
        <begin position="275"/>
        <end position="510"/>
    </location>
</feature>
<reference evidence="4 5" key="1">
    <citation type="submission" date="2017-03" db="EMBL/GenBank/DDBJ databases">
        <title>Genomes of endolithic fungi from Antarctica.</title>
        <authorList>
            <person name="Coleine C."/>
            <person name="Masonjones S."/>
            <person name="Stajich J.E."/>
        </authorList>
    </citation>
    <scope>NUCLEOTIDE SEQUENCE [LARGE SCALE GENOMIC DNA]</scope>
    <source>
        <strain evidence="4 5">CCFEE 5187</strain>
    </source>
</reference>
<dbReference type="InterPro" id="IPR002110">
    <property type="entry name" value="Ankyrin_rpt"/>
</dbReference>
<protein>
    <recommendedName>
        <fullName evidence="3">Alpha-carbonic anhydrase domain-containing protein</fullName>
    </recommendedName>
</protein>
<feature type="compositionally biased region" description="Acidic residues" evidence="2">
    <location>
        <begin position="186"/>
        <end position="212"/>
    </location>
</feature>
<organism evidence="4 5">
    <name type="scientific">Cryomyces minteri</name>
    <dbReference type="NCBI Taxonomy" id="331657"/>
    <lineage>
        <taxon>Eukaryota</taxon>
        <taxon>Fungi</taxon>
        <taxon>Dikarya</taxon>
        <taxon>Ascomycota</taxon>
        <taxon>Pezizomycotina</taxon>
        <taxon>Dothideomycetes</taxon>
        <taxon>Dothideomycetes incertae sedis</taxon>
        <taxon>Cryomyces</taxon>
    </lineage>
</organism>
<dbReference type="STRING" id="331657.A0A4U0VMZ8"/>
<dbReference type="SMART" id="SM01057">
    <property type="entry name" value="Carb_anhydrase"/>
    <property type="match status" value="1"/>
</dbReference>
<sequence>AASATGREKIVELLLRKGANIDAQGGCEIIKITRLLLEKGADVNAQGGKHGNALQSVVSVIDAGLRKRLAETVERGMAVVDLLLQNGAYIDVELDAQSDPGTLNFAEGNGGGDISEFWEDVETRRFKIFRKTYMIRTPVELHKAYTQFYPRRSGFGEESESWEESDDANEFRRRVQRIRGVRSSSEDEGVQTSSEDEDEDEDEDEEEDEVDVDNIKLRKRAKTTTKMHFTNFAAFSAIVFSAVLACPDHSNHELLGPLYKRQTVNGTFRVAPTKKDWAYEASYNWGMVNENYTLCQIGTQQAPIPLLLTQGLSLNHIPHFQYPATAAGNFYNWGYGPAFTFAHPAGNWTGLPSLTFEEAPGVNETVYLRGWHLHAPADHSVQGDRSKAELHMVHVDAKGHERAVLAFRVDPGNAESAFFGQLPAVIGFNDTDVQEPIELDPALALDEVNSFNEFWTYKGSLTSPPCTEGVRWYVARNILFTSVAQMQSLLRASTYSARAEQEVWLHQINV</sequence>